<feature type="domain" description="DM2" evidence="2">
    <location>
        <begin position="145"/>
        <end position="222"/>
    </location>
</feature>
<evidence type="ECO:0000259" key="2">
    <source>
        <dbReference type="PROSITE" id="PS51925"/>
    </source>
</evidence>
<dbReference type="SUPFAM" id="SSF109715">
    <property type="entry name" value="DEK C-terminal domain"/>
    <property type="match status" value="1"/>
</dbReference>
<dbReference type="PROSITE" id="PS51998">
    <property type="entry name" value="DEK_C"/>
    <property type="match status" value="1"/>
</dbReference>
<feature type="compositionally biased region" description="Low complexity" evidence="1">
    <location>
        <begin position="255"/>
        <end position="268"/>
    </location>
</feature>
<dbReference type="PANTHER" id="PTHR13844">
    <property type="entry name" value="SWI/SNF-RELATED MATRIX-ASSOCIATED ACTIN-DEPENDENT REGULATOR OF CHROMATIN SUBFAMILY D"/>
    <property type="match status" value="1"/>
</dbReference>
<dbReference type="Gene3D" id="1.10.245.10">
    <property type="entry name" value="SWIB/MDM2 domain"/>
    <property type="match status" value="1"/>
</dbReference>
<dbReference type="PROSITE" id="PS51925">
    <property type="entry name" value="SWIB_MDM2"/>
    <property type="match status" value="1"/>
</dbReference>
<accession>A0A4U5N4C6</accession>
<feature type="compositionally biased region" description="Basic residues" evidence="1">
    <location>
        <begin position="92"/>
        <end position="101"/>
    </location>
</feature>
<feature type="compositionally biased region" description="Basic and acidic residues" evidence="1">
    <location>
        <begin position="269"/>
        <end position="278"/>
    </location>
</feature>
<name>A0A4U5N4C6_STECR</name>
<organism evidence="4 5">
    <name type="scientific">Steinernema carpocapsae</name>
    <name type="common">Entomopathogenic nematode</name>
    <dbReference type="NCBI Taxonomy" id="34508"/>
    <lineage>
        <taxon>Eukaryota</taxon>
        <taxon>Metazoa</taxon>
        <taxon>Ecdysozoa</taxon>
        <taxon>Nematoda</taxon>
        <taxon>Chromadorea</taxon>
        <taxon>Rhabditida</taxon>
        <taxon>Tylenchina</taxon>
        <taxon>Panagrolaimomorpha</taxon>
        <taxon>Strongyloidoidea</taxon>
        <taxon>Steinernematidae</taxon>
        <taxon>Steinernema</taxon>
    </lineage>
</organism>
<dbReference type="CDD" id="cd10567">
    <property type="entry name" value="SWIB-MDM2_like"/>
    <property type="match status" value="1"/>
</dbReference>
<dbReference type="SUPFAM" id="SSF47592">
    <property type="entry name" value="SWIB/MDM2 domain"/>
    <property type="match status" value="1"/>
</dbReference>
<gene>
    <name evidence="4" type="ORF">L596_018082</name>
</gene>
<reference evidence="4 5" key="1">
    <citation type="journal article" date="2015" name="Genome Biol.">
        <title>Comparative genomics of Steinernema reveals deeply conserved gene regulatory networks.</title>
        <authorList>
            <person name="Dillman A.R."/>
            <person name="Macchietto M."/>
            <person name="Porter C.F."/>
            <person name="Rogers A."/>
            <person name="Williams B."/>
            <person name="Antoshechkin I."/>
            <person name="Lee M.M."/>
            <person name="Goodwin Z."/>
            <person name="Lu X."/>
            <person name="Lewis E.E."/>
            <person name="Goodrich-Blair H."/>
            <person name="Stock S.P."/>
            <person name="Adams B.J."/>
            <person name="Sternberg P.W."/>
            <person name="Mortazavi A."/>
        </authorList>
    </citation>
    <scope>NUCLEOTIDE SEQUENCE [LARGE SCALE GENOMIC DNA]</scope>
    <source>
        <strain evidence="4 5">ALL</strain>
    </source>
</reference>
<comment type="caution">
    <text evidence="4">The sequence shown here is derived from an EMBL/GenBank/DDBJ whole genome shotgun (WGS) entry which is preliminary data.</text>
</comment>
<dbReference type="OrthoDB" id="10251073at2759"/>
<evidence type="ECO:0000313" key="5">
    <source>
        <dbReference type="Proteomes" id="UP000298663"/>
    </source>
</evidence>
<dbReference type="AlphaFoldDB" id="A0A4U5N4C6"/>
<reference evidence="4 5" key="2">
    <citation type="journal article" date="2019" name="G3 (Bethesda)">
        <title>Hybrid Assembly of the Genome of the Entomopathogenic Nematode Steinernema carpocapsae Identifies the X-Chromosome.</title>
        <authorList>
            <person name="Serra L."/>
            <person name="Macchietto M."/>
            <person name="Macias-Munoz A."/>
            <person name="McGill C.J."/>
            <person name="Rodriguez I.M."/>
            <person name="Rodriguez B."/>
            <person name="Murad R."/>
            <person name="Mortazavi A."/>
        </authorList>
    </citation>
    <scope>NUCLEOTIDE SEQUENCE [LARGE SCALE GENOMIC DNA]</scope>
    <source>
        <strain evidence="4 5">ALL</strain>
    </source>
</reference>
<dbReference type="InterPro" id="IPR014876">
    <property type="entry name" value="DEK_C"/>
</dbReference>
<dbReference type="InterPro" id="IPR003121">
    <property type="entry name" value="SWIB_MDM2_domain"/>
</dbReference>
<protein>
    <submittedName>
        <fullName evidence="4">Uncharacterized protein</fullName>
    </submittedName>
</protein>
<evidence type="ECO:0000256" key="1">
    <source>
        <dbReference type="SAM" id="MobiDB-lite"/>
    </source>
</evidence>
<dbReference type="SMART" id="SM00151">
    <property type="entry name" value="SWIB"/>
    <property type="match status" value="1"/>
</dbReference>
<proteinExistence type="predicted"/>
<evidence type="ECO:0000259" key="3">
    <source>
        <dbReference type="PROSITE" id="PS51998"/>
    </source>
</evidence>
<keyword evidence="5" id="KW-1185">Reference proteome</keyword>
<dbReference type="InterPro" id="IPR019835">
    <property type="entry name" value="SWIB_domain"/>
</dbReference>
<dbReference type="STRING" id="34508.A0A4U5N4C6"/>
<feature type="domain" description="DEK-C" evidence="3">
    <location>
        <begin position="6"/>
        <end position="61"/>
    </location>
</feature>
<dbReference type="Pfam" id="PF02201">
    <property type="entry name" value="SWIB"/>
    <property type="match status" value="1"/>
</dbReference>
<feature type="compositionally biased region" description="Basic and acidic residues" evidence="1">
    <location>
        <begin position="227"/>
        <end position="253"/>
    </location>
</feature>
<feature type="region of interest" description="Disordered" evidence="1">
    <location>
        <begin position="56"/>
        <end position="144"/>
    </location>
</feature>
<dbReference type="Proteomes" id="UP000298663">
    <property type="component" value="Unassembled WGS sequence"/>
</dbReference>
<dbReference type="InterPro" id="IPR036885">
    <property type="entry name" value="SWIB_MDM2_dom_sf"/>
</dbReference>
<sequence>MTTQLPVARDQVVSAIAEMIKAKGIDNLTPKNIRQQLGEQFSVDFTAHKNEINNITREQIEELNNPKPTPTKNGRHSDSSSDESLMDDGHKKAPKPRKKRVAKNDSDAEDDDLMSRVKRRRATAPKTRKTTKKPKDENAPKKRTAFTKICSLSDELTEMLGRRYMTRSDVVSCMWSYFRDNDLMDPKDKRMVRCDSKLKDLFKKDKVLAFGIMKFLGPHITEAHFETEEEKMQVERDVEEFQRKRKEEKEKAGGKKTTPAKATASTSEPLDRDYDRENSSVASSVLDQADDEDASQNSEDPEKTVSEDSDGESGENSANRSESAEEESD</sequence>
<dbReference type="Pfam" id="PF08766">
    <property type="entry name" value="DEK_C"/>
    <property type="match status" value="1"/>
</dbReference>
<feature type="region of interest" description="Disordered" evidence="1">
    <location>
        <begin position="227"/>
        <end position="329"/>
    </location>
</feature>
<dbReference type="EMBL" id="AZBU02000005">
    <property type="protein sequence ID" value="TKR77033.1"/>
    <property type="molecule type" value="Genomic_DNA"/>
</dbReference>
<feature type="compositionally biased region" description="Basic residues" evidence="1">
    <location>
        <begin position="116"/>
        <end position="132"/>
    </location>
</feature>
<evidence type="ECO:0000313" key="4">
    <source>
        <dbReference type="EMBL" id="TKR77033.1"/>
    </source>
</evidence>